<dbReference type="PANTHER" id="PTHR35527">
    <property type="entry name" value="CHOLOYLGLYCINE HYDROLASE"/>
    <property type="match status" value="1"/>
</dbReference>
<reference evidence="3 4" key="1">
    <citation type="submission" date="2009-06" db="EMBL/GenBank/DDBJ databases">
        <title>Complete sequence of Thermotogales bacterium TBF 19.5.1.</title>
        <authorList>
            <consortium name="US DOE Joint Genome Institute"/>
            <person name="Lucas S."/>
            <person name="Copeland A."/>
            <person name="Lapidus A."/>
            <person name="Glavina del Rio T."/>
            <person name="Tice H."/>
            <person name="Bruce D."/>
            <person name="Goodwin L."/>
            <person name="Pitluck S."/>
            <person name="Chertkov O."/>
            <person name="Brettin T."/>
            <person name="Detter J.C."/>
            <person name="Han C."/>
            <person name="Schmutz J."/>
            <person name="Larimer F."/>
            <person name="Land M."/>
            <person name="Hauser L."/>
            <person name="Kyrpides N."/>
            <person name="Ovchinnikova G."/>
            <person name="Noll K."/>
        </authorList>
    </citation>
    <scope>NUCLEOTIDE SEQUENCE [LARGE SCALE GENOMIC DNA]</scope>
    <source>
        <strain evidence="4">ATCC BAA-1733 / DSM 21960 / TBF 19.5.1</strain>
    </source>
</reference>
<organism evidence="3 4">
    <name type="scientific">Kosmotoga olearia (strain ATCC BAA-1733 / DSM 21960 / TBF 19.5.1)</name>
    <dbReference type="NCBI Taxonomy" id="521045"/>
    <lineage>
        <taxon>Bacteria</taxon>
        <taxon>Thermotogati</taxon>
        <taxon>Thermotogota</taxon>
        <taxon>Thermotogae</taxon>
        <taxon>Kosmotogales</taxon>
        <taxon>Kosmotogaceae</taxon>
        <taxon>Kosmotoga</taxon>
    </lineage>
</organism>
<feature type="domain" description="Peptidase C45 hydrolase" evidence="2">
    <location>
        <begin position="75"/>
        <end position="243"/>
    </location>
</feature>
<sequence>MVKFLSFFLISVLLLVSQQVFACTIFYVVDDNGHVLVGRNFDDAGSGGRIWFVPANDENNGIAILERMGVDMPYEGINDKGLFIGIAAVPDTRTPFSIFKPIRKSLEMVRIVLERAQTVDEALEVFSDYSIAFGTFLGFPVVHYMIVDKDGNAAIVEYVDNEIVIIKDPVKSQIMTNHFISHPKLGVKSEALFERFYIVKENIGNIRTIKDVQNLLRAASQNTTIWSNVYDLSNQEIYVSYKNSQTVVLSLKDELYRGKHGYSLSNLNKADAVLKYPQSDPRMIVRPHFGSGYIEGKSTSHYGIRILFPADDGVKRYGIEITSFDEFFTAGIILEQRLFGWFNMSIGTVGYFNYGEDPDNVVGLTSNLGWEPDNHIPFKPFVTYRSDVIFVDPVKVINSISIGFNFEF</sequence>
<keyword evidence="3" id="KW-0378">Hydrolase</keyword>
<protein>
    <submittedName>
        <fullName evidence="3">Choloylglycine hydrolase</fullName>
    </submittedName>
</protein>
<dbReference type="InterPro" id="IPR029055">
    <property type="entry name" value="Ntn_hydrolases_N"/>
</dbReference>
<evidence type="ECO:0000256" key="1">
    <source>
        <dbReference type="SAM" id="SignalP"/>
    </source>
</evidence>
<dbReference type="Pfam" id="PF03417">
    <property type="entry name" value="AAT"/>
    <property type="match status" value="1"/>
</dbReference>
<dbReference type="Gene3D" id="3.60.60.10">
    <property type="entry name" value="Penicillin V Acylase, Chain A"/>
    <property type="match status" value="1"/>
</dbReference>
<evidence type="ECO:0000313" key="4">
    <source>
        <dbReference type="Proteomes" id="UP000002382"/>
    </source>
</evidence>
<dbReference type="HOGENOM" id="CLU_674022_0_0_0"/>
<accession>C5CF61</accession>
<dbReference type="PANTHER" id="PTHR35527:SF2">
    <property type="entry name" value="HYDROLASE"/>
    <property type="match status" value="1"/>
</dbReference>
<dbReference type="SUPFAM" id="SSF56235">
    <property type="entry name" value="N-terminal nucleophile aminohydrolases (Ntn hydrolases)"/>
    <property type="match status" value="1"/>
</dbReference>
<keyword evidence="4" id="KW-1185">Reference proteome</keyword>
<keyword evidence="1" id="KW-0732">Signal</keyword>
<evidence type="ECO:0000313" key="3">
    <source>
        <dbReference type="EMBL" id="ACR79338.1"/>
    </source>
</evidence>
<dbReference type="AlphaFoldDB" id="C5CF61"/>
<name>C5CF61_KOSOT</name>
<dbReference type="EMBL" id="CP001634">
    <property type="protein sequence ID" value="ACR79338.1"/>
    <property type="molecule type" value="Genomic_DNA"/>
</dbReference>
<dbReference type="eggNOG" id="COG3049">
    <property type="taxonomic scope" value="Bacteria"/>
</dbReference>
<dbReference type="STRING" id="521045.Kole_0620"/>
<dbReference type="KEGG" id="kol:Kole_0620"/>
<evidence type="ECO:0000259" key="2">
    <source>
        <dbReference type="Pfam" id="PF03417"/>
    </source>
</evidence>
<feature type="signal peptide" evidence="1">
    <location>
        <begin position="1"/>
        <end position="22"/>
    </location>
</feature>
<dbReference type="InterPro" id="IPR005079">
    <property type="entry name" value="Peptidase_C45_hydrolase"/>
</dbReference>
<gene>
    <name evidence="3" type="ordered locus">Kole_0620</name>
</gene>
<reference evidence="3 4" key="2">
    <citation type="journal article" date="2011" name="J. Bacteriol.">
        <title>Genome Sequence of Kosmotoga olearia Strain TBF 19.5.1, a Thermophilic Bacterium with a Wide Growth Temperature Range, Isolated from the Troll B Oil Platform in the North Sea.</title>
        <authorList>
            <person name="Swithers K.S."/>
            <person name="Dipippo J.L."/>
            <person name="Bruce D.C."/>
            <person name="Detter C."/>
            <person name="Tapia R."/>
            <person name="Han S."/>
            <person name="Goodwin L.A."/>
            <person name="Han J."/>
            <person name="Woyke T."/>
            <person name="Pitluck S."/>
            <person name="Pennacchio L."/>
            <person name="Nolan M."/>
            <person name="Mikhailova N."/>
            <person name="Land M.L."/>
            <person name="Nesbo C.L."/>
            <person name="Gogarten J.P."/>
            <person name="Noll K.M."/>
        </authorList>
    </citation>
    <scope>NUCLEOTIDE SEQUENCE [LARGE SCALE GENOMIC DNA]</scope>
    <source>
        <strain evidence="4">ATCC BAA-1733 / DSM 21960 / TBF 19.5.1</strain>
    </source>
</reference>
<dbReference type="GO" id="GO:0016787">
    <property type="term" value="F:hydrolase activity"/>
    <property type="evidence" value="ECO:0007669"/>
    <property type="project" value="UniProtKB-KW"/>
</dbReference>
<dbReference type="InterPro" id="IPR052193">
    <property type="entry name" value="Peptidase_C59"/>
</dbReference>
<proteinExistence type="predicted"/>
<dbReference type="Proteomes" id="UP000002382">
    <property type="component" value="Chromosome"/>
</dbReference>
<feature type="chain" id="PRO_5002949532" evidence="1">
    <location>
        <begin position="23"/>
        <end position="408"/>
    </location>
</feature>